<dbReference type="GO" id="GO:0003964">
    <property type="term" value="F:RNA-directed DNA polymerase activity"/>
    <property type="evidence" value="ECO:0007669"/>
    <property type="project" value="UniProtKB-KW"/>
</dbReference>
<dbReference type="Proteomes" id="UP001151760">
    <property type="component" value="Unassembled WGS sequence"/>
</dbReference>
<dbReference type="InterPro" id="IPR043128">
    <property type="entry name" value="Rev_trsase/Diguanyl_cyclase"/>
</dbReference>
<keyword evidence="2" id="KW-0548">Nucleotidyltransferase</keyword>
<keyword evidence="3" id="KW-0540">Nuclease</keyword>
<keyword evidence="4" id="KW-0255">Endonuclease</keyword>
<dbReference type="PANTHER" id="PTHR24559">
    <property type="entry name" value="TRANSPOSON TY3-I GAG-POL POLYPROTEIN"/>
    <property type="match status" value="1"/>
</dbReference>
<sequence>MAEGDEDKIAFFVGEGVFCYRKMPFGLKNAGATYQRLVDKVFSKKIGRNLEAYVDDMVIKSTSEEGMLSDIQETFESHIKPIKQNKQSLVPDHNTTACKEAEELTKAGILQKVKHQTWVANPVMVKKNDGGWRMCVDFTDINKACPKDCYPLLEIYSKIESRARFRLKCFLDAYKGYHQIQMAKGDEDKTAFFSSANKSEETFERFQSINMKLNPKKCSFGVEEGLFLGHLITKQGIKANPTKIKAVTELDQPQALKDIQSLNGKLAAFSRFLSKGAERSLPFFKILKSCKGKKKIHWTDEVDKAFKEIKKFVQDFPTLTVPRAGETLTMLLQGAELNYPALENLILALVHAARRLRRYFQAHTIMVPTGTPIKQALTGPEKTRRVAKWAIELGKHDIIFLKRDERETPADFLPKIPFDDSEKKVKEKEVSDPSNE</sequence>
<dbReference type="InterPro" id="IPR053134">
    <property type="entry name" value="RNA-dir_DNA_polymerase"/>
</dbReference>
<dbReference type="InterPro" id="IPR000477">
    <property type="entry name" value="RT_dom"/>
</dbReference>
<gene>
    <name evidence="9" type="ORF">Tco_1028921</name>
</gene>
<organism evidence="9 10">
    <name type="scientific">Tanacetum coccineum</name>
    <dbReference type="NCBI Taxonomy" id="301880"/>
    <lineage>
        <taxon>Eukaryota</taxon>
        <taxon>Viridiplantae</taxon>
        <taxon>Streptophyta</taxon>
        <taxon>Embryophyta</taxon>
        <taxon>Tracheophyta</taxon>
        <taxon>Spermatophyta</taxon>
        <taxon>Magnoliopsida</taxon>
        <taxon>eudicotyledons</taxon>
        <taxon>Gunneridae</taxon>
        <taxon>Pentapetalae</taxon>
        <taxon>asterids</taxon>
        <taxon>campanulids</taxon>
        <taxon>Asterales</taxon>
        <taxon>Asteraceae</taxon>
        <taxon>Asteroideae</taxon>
        <taxon>Anthemideae</taxon>
        <taxon>Anthemidinae</taxon>
        <taxon>Tanacetum</taxon>
    </lineage>
</organism>
<evidence type="ECO:0000256" key="5">
    <source>
        <dbReference type="ARBA" id="ARBA00022801"/>
    </source>
</evidence>
<dbReference type="Gene3D" id="3.10.10.10">
    <property type="entry name" value="HIV Type 1 Reverse Transcriptase, subunit A, domain 1"/>
    <property type="match status" value="2"/>
</dbReference>
<keyword evidence="10" id="KW-1185">Reference proteome</keyword>
<evidence type="ECO:0000313" key="9">
    <source>
        <dbReference type="EMBL" id="GJT69635.1"/>
    </source>
</evidence>
<reference evidence="9" key="2">
    <citation type="submission" date="2022-01" db="EMBL/GenBank/DDBJ databases">
        <authorList>
            <person name="Yamashiro T."/>
            <person name="Shiraishi A."/>
            <person name="Satake H."/>
            <person name="Nakayama K."/>
        </authorList>
    </citation>
    <scope>NUCLEOTIDE SEQUENCE</scope>
</reference>
<reference evidence="9" key="1">
    <citation type="journal article" date="2022" name="Int. J. Mol. Sci.">
        <title>Draft Genome of Tanacetum Coccineum: Genomic Comparison of Closely Related Tanacetum-Family Plants.</title>
        <authorList>
            <person name="Yamashiro T."/>
            <person name="Shiraishi A."/>
            <person name="Nakayama K."/>
            <person name="Satake H."/>
        </authorList>
    </citation>
    <scope>NUCLEOTIDE SEQUENCE</scope>
</reference>
<comment type="caution">
    <text evidence="9">The sequence shown here is derived from an EMBL/GenBank/DDBJ whole genome shotgun (WGS) entry which is preliminary data.</text>
</comment>
<feature type="domain" description="Reverse transcriptase RNase H-like" evidence="8">
    <location>
        <begin position="332"/>
        <end position="393"/>
    </location>
</feature>
<dbReference type="Pfam" id="PF00078">
    <property type="entry name" value="RVT_1"/>
    <property type="match status" value="1"/>
</dbReference>
<accession>A0ABQ5G1Z6</accession>
<feature type="domain" description="Reverse transcriptase" evidence="7">
    <location>
        <begin position="15"/>
        <end position="76"/>
    </location>
</feature>
<evidence type="ECO:0000256" key="4">
    <source>
        <dbReference type="ARBA" id="ARBA00022759"/>
    </source>
</evidence>
<dbReference type="SUPFAM" id="SSF56672">
    <property type="entry name" value="DNA/RNA polymerases"/>
    <property type="match status" value="2"/>
</dbReference>
<dbReference type="EMBL" id="BQNB010018005">
    <property type="protein sequence ID" value="GJT69635.1"/>
    <property type="molecule type" value="Genomic_DNA"/>
</dbReference>
<keyword evidence="5" id="KW-0378">Hydrolase</keyword>
<evidence type="ECO:0000259" key="8">
    <source>
        <dbReference type="Pfam" id="PF17917"/>
    </source>
</evidence>
<name>A0ABQ5G1Z6_9ASTR</name>
<evidence type="ECO:0000256" key="1">
    <source>
        <dbReference type="ARBA" id="ARBA00022679"/>
    </source>
</evidence>
<dbReference type="Gene3D" id="3.30.70.270">
    <property type="match status" value="3"/>
</dbReference>
<evidence type="ECO:0000256" key="6">
    <source>
        <dbReference type="ARBA" id="ARBA00022918"/>
    </source>
</evidence>
<dbReference type="Pfam" id="PF17917">
    <property type="entry name" value="RT_RNaseH"/>
    <property type="match status" value="1"/>
</dbReference>
<dbReference type="CDD" id="cd01647">
    <property type="entry name" value="RT_LTR"/>
    <property type="match status" value="2"/>
</dbReference>
<keyword evidence="6 9" id="KW-0695">RNA-directed DNA polymerase</keyword>
<dbReference type="InterPro" id="IPR041373">
    <property type="entry name" value="RT_RNaseH"/>
</dbReference>
<evidence type="ECO:0000313" key="10">
    <source>
        <dbReference type="Proteomes" id="UP001151760"/>
    </source>
</evidence>
<proteinExistence type="predicted"/>
<evidence type="ECO:0000256" key="3">
    <source>
        <dbReference type="ARBA" id="ARBA00022722"/>
    </source>
</evidence>
<keyword evidence="1" id="KW-0808">Transferase</keyword>
<dbReference type="PANTHER" id="PTHR24559:SF444">
    <property type="entry name" value="REVERSE TRANSCRIPTASE DOMAIN-CONTAINING PROTEIN"/>
    <property type="match status" value="1"/>
</dbReference>
<evidence type="ECO:0000259" key="7">
    <source>
        <dbReference type="Pfam" id="PF00078"/>
    </source>
</evidence>
<protein>
    <submittedName>
        <fullName evidence="9">Reverse transcriptase domain-containing protein</fullName>
    </submittedName>
</protein>
<evidence type="ECO:0000256" key="2">
    <source>
        <dbReference type="ARBA" id="ARBA00022695"/>
    </source>
</evidence>
<dbReference type="InterPro" id="IPR043502">
    <property type="entry name" value="DNA/RNA_pol_sf"/>
</dbReference>